<protein>
    <submittedName>
        <fullName evidence="2">Uncharacterized protein</fullName>
    </submittedName>
</protein>
<feature type="compositionally biased region" description="Basic and acidic residues" evidence="1">
    <location>
        <begin position="210"/>
        <end position="250"/>
    </location>
</feature>
<evidence type="ECO:0000313" key="2">
    <source>
        <dbReference type="EMBL" id="CAK0896353.1"/>
    </source>
</evidence>
<reference evidence="2" key="1">
    <citation type="submission" date="2023-10" db="EMBL/GenBank/DDBJ databases">
        <authorList>
            <person name="Chen Y."/>
            <person name="Shah S."/>
            <person name="Dougan E. K."/>
            <person name="Thang M."/>
            <person name="Chan C."/>
        </authorList>
    </citation>
    <scope>NUCLEOTIDE SEQUENCE [LARGE SCALE GENOMIC DNA]</scope>
</reference>
<feature type="compositionally biased region" description="Polar residues" evidence="1">
    <location>
        <begin position="43"/>
        <end position="53"/>
    </location>
</feature>
<comment type="caution">
    <text evidence="2">The sequence shown here is derived from an EMBL/GenBank/DDBJ whole genome shotgun (WGS) entry which is preliminary data.</text>
</comment>
<keyword evidence="3" id="KW-1185">Reference proteome</keyword>
<feature type="compositionally biased region" description="Low complexity" evidence="1">
    <location>
        <begin position="267"/>
        <end position="299"/>
    </location>
</feature>
<feature type="region of interest" description="Disordered" evidence="1">
    <location>
        <begin position="43"/>
        <end position="66"/>
    </location>
</feature>
<name>A0ABN9XDN7_9DINO</name>
<gene>
    <name evidence="2" type="ORF">PCOR1329_LOCUS74844</name>
</gene>
<accession>A0ABN9XDN7</accession>
<sequence>MGRNGQKSRQYVACGSCRGWTCEDKLRRARGGRRCWEWLGHSHTQPGARQQPASTPPWRSGPTPREAKWGFTTKACLEFLTKNASYGDKIAELAKQATQEEEAAPHPPPTSARQRLQSAQGRHAHQQEILDQAHSALHEAEAVRAAAEQYYEEVLEQALAVPKELEEVLQGDLEEYEDGPIKDEIQGFRDQVREAQRQGREALAARQLEREAMEKAAAEAAQRHRETDAKLHAQAEAHQKMSLEHAEQVRTRIPAPQKKRKVDREGAAAAGAEANNADATAAAAWALKGPPAPAANASPEEIQKHKEELAAFRERAKQEHA</sequence>
<evidence type="ECO:0000313" key="3">
    <source>
        <dbReference type="Proteomes" id="UP001189429"/>
    </source>
</evidence>
<feature type="compositionally biased region" description="Polar residues" evidence="1">
    <location>
        <begin position="111"/>
        <end position="120"/>
    </location>
</feature>
<evidence type="ECO:0000256" key="1">
    <source>
        <dbReference type="SAM" id="MobiDB-lite"/>
    </source>
</evidence>
<organism evidence="2 3">
    <name type="scientific">Prorocentrum cordatum</name>
    <dbReference type="NCBI Taxonomy" id="2364126"/>
    <lineage>
        <taxon>Eukaryota</taxon>
        <taxon>Sar</taxon>
        <taxon>Alveolata</taxon>
        <taxon>Dinophyceae</taxon>
        <taxon>Prorocentrales</taxon>
        <taxon>Prorocentraceae</taxon>
        <taxon>Prorocentrum</taxon>
    </lineage>
</organism>
<feature type="region of interest" description="Disordered" evidence="1">
    <location>
        <begin position="210"/>
        <end position="321"/>
    </location>
</feature>
<dbReference type="EMBL" id="CAUYUJ010020174">
    <property type="protein sequence ID" value="CAK0896353.1"/>
    <property type="molecule type" value="Genomic_DNA"/>
</dbReference>
<dbReference type="Proteomes" id="UP001189429">
    <property type="component" value="Unassembled WGS sequence"/>
</dbReference>
<feature type="compositionally biased region" description="Basic and acidic residues" evidence="1">
    <location>
        <begin position="301"/>
        <end position="321"/>
    </location>
</feature>
<proteinExistence type="predicted"/>
<feature type="region of interest" description="Disordered" evidence="1">
    <location>
        <begin position="96"/>
        <end position="126"/>
    </location>
</feature>